<proteinExistence type="predicted"/>
<reference evidence="1" key="1">
    <citation type="submission" date="2021-02" db="EMBL/GenBank/DDBJ databases">
        <authorList>
            <consortium name="DOE Joint Genome Institute"/>
            <person name="Ahrendt S."/>
            <person name="Looney B.P."/>
            <person name="Miyauchi S."/>
            <person name="Morin E."/>
            <person name="Drula E."/>
            <person name="Courty P.E."/>
            <person name="Chicoki N."/>
            <person name="Fauchery L."/>
            <person name="Kohler A."/>
            <person name="Kuo A."/>
            <person name="Labutti K."/>
            <person name="Pangilinan J."/>
            <person name="Lipzen A."/>
            <person name="Riley R."/>
            <person name="Andreopoulos W."/>
            <person name="He G."/>
            <person name="Johnson J."/>
            <person name="Barry K.W."/>
            <person name="Grigoriev I.V."/>
            <person name="Nagy L."/>
            <person name="Hibbett D."/>
            <person name="Henrissat B."/>
            <person name="Matheny P.B."/>
            <person name="Labbe J."/>
            <person name="Martin F."/>
        </authorList>
    </citation>
    <scope>NUCLEOTIDE SEQUENCE</scope>
    <source>
        <strain evidence="1">FP105234-sp</strain>
    </source>
</reference>
<dbReference type="Proteomes" id="UP000814033">
    <property type="component" value="Unassembled WGS sequence"/>
</dbReference>
<organism evidence="1 2">
    <name type="scientific">Auriscalpium vulgare</name>
    <dbReference type="NCBI Taxonomy" id="40419"/>
    <lineage>
        <taxon>Eukaryota</taxon>
        <taxon>Fungi</taxon>
        <taxon>Dikarya</taxon>
        <taxon>Basidiomycota</taxon>
        <taxon>Agaricomycotina</taxon>
        <taxon>Agaricomycetes</taxon>
        <taxon>Russulales</taxon>
        <taxon>Auriscalpiaceae</taxon>
        <taxon>Auriscalpium</taxon>
    </lineage>
</organism>
<keyword evidence="2" id="KW-1185">Reference proteome</keyword>
<accession>A0ACB8S977</accession>
<gene>
    <name evidence="1" type="ORF">FA95DRAFT_1532683</name>
</gene>
<name>A0ACB8S977_9AGAM</name>
<dbReference type="EMBL" id="MU275844">
    <property type="protein sequence ID" value="KAI0052732.1"/>
    <property type="molecule type" value="Genomic_DNA"/>
</dbReference>
<comment type="caution">
    <text evidence="1">The sequence shown here is derived from an EMBL/GenBank/DDBJ whole genome shotgun (WGS) entry which is preliminary data.</text>
</comment>
<evidence type="ECO:0000313" key="2">
    <source>
        <dbReference type="Proteomes" id="UP000814033"/>
    </source>
</evidence>
<evidence type="ECO:0000313" key="1">
    <source>
        <dbReference type="EMBL" id="KAI0052732.1"/>
    </source>
</evidence>
<reference evidence="1" key="2">
    <citation type="journal article" date="2022" name="New Phytol.">
        <title>Evolutionary transition to the ectomycorrhizal habit in the genomes of a hyperdiverse lineage of mushroom-forming fungi.</title>
        <authorList>
            <person name="Looney B."/>
            <person name="Miyauchi S."/>
            <person name="Morin E."/>
            <person name="Drula E."/>
            <person name="Courty P.E."/>
            <person name="Kohler A."/>
            <person name="Kuo A."/>
            <person name="LaButti K."/>
            <person name="Pangilinan J."/>
            <person name="Lipzen A."/>
            <person name="Riley R."/>
            <person name="Andreopoulos W."/>
            <person name="He G."/>
            <person name="Johnson J."/>
            <person name="Nolan M."/>
            <person name="Tritt A."/>
            <person name="Barry K.W."/>
            <person name="Grigoriev I.V."/>
            <person name="Nagy L.G."/>
            <person name="Hibbett D."/>
            <person name="Henrissat B."/>
            <person name="Matheny P.B."/>
            <person name="Labbe J."/>
            <person name="Martin F.M."/>
        </authorList>
    </citation>
    <scope>NUCLEOTIDE SEQUENCE</scope>
    <source>
        <strain evidence="1">FP105234-sp</strain>
    </source>
</reference>
<sequence>MSTSSSTHLTILYATETGNAQEYADRVARRCRGLGLQGRVFSMDKYPLTDLVSEHLIVFVVATAGTGKEPRTMAQLWRMLLRSDLPSDLLDHLQYAVFGLGDSAYDKFCWPAKRLSRRLDSLSAVEIILRGEGDSQHALGTDGTFDPWLDSLANQLATLYSIPQNSSPAENILPPPRVSLTDASVEDLRSAHNPILVDPDYHTFTLTANERITSSDWYQDVRHLEFRTEDDIIYDPGDIAVIRPEASELDVEAFLMLMGWANTMDDPFNITHVFPDQSLPDYLPTISTLRQVFTRYLDFNAVPKRSFFKTLLHFTSDARERERLDEFVSAEGAEDLYDYTLRVRRSVREVLEEFRNVKIPKDYIFDVFPPLRPREFSIASSSKRHPNEVHICAGIVQYRTKLKIPRRGVGTTYLAVLQLGHQLRIGITKGLLTLPKDTLTPVVCIGPGTGIAPMRALLEQRILRGAQNNTLYFGCRSADKDQHYRTQWEEYAVRGELTYRVACSRDGPAGAKRIYVQALMEQDAPRLWQLIWEKNACVYISGSSNKMPAGVRRSLEYVARQEGNMGEDEAQAYVANMEREGRLMEECWS</sequence>
<protein>
    <submittedName>
        <fullName evidence="1">Riboflavin synthase domain-like protein</fullName>
    </submittedName>
</protein>